<comment type="subcellular location">
    <subcellularLocation>
        <location evidence="1">Cell inner membrane</location>
    </subcellularLocation>
</comment>
<keyword evidence="7" id="KW-0812">Transmembrane</keyword>
<dbReference type="OrthoDB" id="9808633at2"/>
<evidence type="ECO:0000256" key="7">
    <source>
        <dbReference type="SAM" id="Phobius"/>
    </source>
</evidence>
<dbReference type="GO" id="GO:0005886">
    <property type="term" value="C:plasma membrane"/>
    <property type="evidence" value="ECO:0007669"/>
    <property type="project" value="UniProtKB-SubCell"/>
</dbReference>
<keyword evidence="4 8" id="KW-0808">Transferase</keyword>
<keyword evidence="2" id="KW-1003">Cell membrane</keyword>
<accession>G2EFB3</accession>
<gene>
    <name evidence="8" type="ORF">BZARG_2047</name>
</gene>
<dbReference type="GO" id="GO:0016746">
    <property type="term" value="F:acyltransferase activity"/>
    <property type="evidence" value="ECO:0007669"/>
    <property type="project" value="UniProtKB-KW"/>
</dbReference>
<evidence type="ECO:0000313" key="9">
    <source>
        <dbReference type="Proteomes" id="UP000003730"/>
    </source>
</evidence>
<dbReference type="eggNOG" id="COG4261">
    <property type="taxonomic scope" value="Bacteria"/>
</dbReference>
<dbReference type="PANTHER" id="PTHR30606:SF10">
    <property type="entry name" value="PHOSPHATIDYLINOSITOL MANNOSIDE ACYLTRANSFERASE"/>
    <property type="match status" value="1"/>
</dbReference>
<comment type="caution">
    <text evidence="8">The sequence shown here is derived from an EMBL/GenBank/DDBJ whole genome shotgun (WGS) entry which is preliminary data.</text>
</comment>
<keyword evidence="5 7" id="KW-0472">Membrane</keyword>
<evidence type="ECO:0000313" key="8">
    <source>
        <dbReference type="EMBL" id="EGV42913.1"/>
    </source>
</evidence>
<dbReference type="AlphaFoldDB" id="G2EFB3"/>
<keyword evidence="7" id="KW-1133">Transmembrane helix</keyword>
<evidence type="ECO:0000256" key="5">
    <source>
        <dbReference type="ARBA" id="ARBA00023136"/>
    </source>
</evidence>
<organism evidence="8 9">
    <name type="scientific">Bizionia argentinensis JUB59</name>
    <dbReference type="NCBI Taxonomy" id="1046627"/>
    <lineage>
        <taxon>Bacteria</taxon>
        <taxon>Pseudomonadati</taxon>
        <taxon>Bacteroidota</taxon>
        <taxon>Flavobacteriia</taxon>
        <taxon>Flavobacteriales</taxon>
        <taxon>Flavobacteriaceae</taxon>
        <taxon>Bizionia</taxon>
    </lineage>
</organism>
<keyword evidence="3" id="KW-0997">Cell inner membrane</keyword>
<sequence length="294" mass="34274">MATEWQGKSRGTVLGYKIFVFSMKHLGMNTAYFVLYFVAAYFFFFSKDSTKAIFYYYKNRLNYTTFKSYRSIYNSYYVFGQTILDKIAISTNLSNKFTYEFDGGETITETLKEKKGGILISAHVGNFEISEYFFNQLEDNASISLLTTDVEHTDIKNYLDSVREKSNINLIIIKDDLSHIFEVNAALARNEIVCITGDRYTKDTKFLTETLLGESAKFPAGPFMLASRLNVPVLFVYVMKETKKHYHLYARRSEAKHRDAQGILKEFTESVSLMLEKHPLQWFNYFDFWDSKNK</sequence>
<dbReference type="RefSeq" id="WP_008638356.1">
    <property type="nucleotide sequence ID" value="NZ_AFXZ01000038.1"/>
</dbReference>
<dbReference type="PANTHER" id="PTHR30606">
    <property type="entry name" value="LIPID A BIOSYNTHESIS LAUROYL ACYLTRANSFERASE"/>
    <property type="match status" value="1"/>
</dbReference>
<evidence type="ECO:0000256" key="2">
    <source>
        <dbReference type="ARBA" id="ARBA00022475"/>
    </source>
</evidence>
<name>G2EFB3_9FLAO</name>
<keyword evidence="6 8" id="KW-0012">Acyltransferase</keyword>
<proteinExistence type="predicted"/>
<dbReference type="GO" id="GO:0009247">
    <property type="term" value="P:glycolipid biosynthetic process"/>
    <property type="evidence" value="ECO:0007669"/>
    <property type="project" value="UniProtKB-ARBA"/>
</dbReference>
<feature type="transmembrane region" description="Helical" evidence="7">
    <location>
        <begin position="26"/>
        <end position="45"/>
    </location>
</feature>
<evidence type="ECO:0000256" key="4">
    <source>
        <dbReference type="ARBA" id="ARBA00022679"/>
    </source>
</evidence>
<evidence type="ECO:0000256" key="1">
    <source>
        <dbReference type="ARBA" id="ARBA00004533"/>
    </source>
</evidence>
<dbReference type="Proteomes" id="UP000003730">
    <property type="component" value="Unassembled WGS sequence"/>
</dbReference>
<protein>
    <submittedName>
        <fullName evidence="8">Lipid A biosynthesis acyltransferase</fullName>
    </submittedName>
</protein>
<dbReference type="InterPro" id="IPR004960">
    <property type="entry name" value="LipA_acyltrans"/>
</dbReference>
<keyword evidence="9" id="KW-1185">Reference proteome</keyword>
<dbReference type="EMBL" id="AFXZ01000038">
    <property type="protein sequence ID" value="EGV42913.1"/>
    <property type="molecule type" value="Genomic_DNA"/>
</dbReference>
<evidence type="ECO:0000256" key="3">
    <source>
        <dbReference type="ARBA" id="ARBA00022519"/>
    </source>
</evidence>
<dbReference type="CDD" id="cd07984">
    <property type="entry name" value="LPLAT_LABLAT-like"/>
    <property type="match status" value="1"/>
</dbReference>
<evidence type="ECO:0000256" key="6">
    <source>
        <dbReference type="ARBA" id="ARBA00023315"/>
    </source>
</evidence>
<reference evidence="8 9" key="1">
    <citation type="journal article" date="2008" name="Int. J. Syst. Evol. Microbiol.">
        <title>Bizionia argentinensis sp. nov., isolated from surface marine water in Antarctica.</title>
        <authorList>
            <person name="Bercovich A."/>
            <person name="Vazquez S.C."/>
            <person name="Yankilevich P."/>
            <person name="Coria S.H."/>
            <person name="Foti M."/>
            <person name="Hernandez E."/>
            <person name="Vidal A."/>
            <person name="Ruberto L."/>
            <person name="Melo C."/>
            <person name="Marenssi S."/>
            <person name="Criscuolo M."/>
            <person name="Memoli M."/>
            <person name="Arguelles M."/>
            <person name="Mac Cormack W.P."/>
        </authorList>
    </citation>
    <scope>NUCLEOTIDE SEQUENCE [LARGE SCALE GENOMIC DNA]</scope>
    <source>
        <strain evidence="8 9">JUB59</strain>
    </source>
</reference>
<dbReference type="PATRIC" id="fig|1046627.3.peg.2205"/>
<dbReference type="STRING" id="1046627.BZARG_2047"/>
<dbReference type="Pfam" id="PF03279">
    <property type="entry name" value="Lip_A_acyltrans"/>
    <property type="match status" value="1"/>
</dbReference>